<keyword evidence="2" id="KW-1185">Reference proteome</keyword>
<evidence type="ECO:0000313" key="1">
    <source>
        <dbReference type="EMBL" id="ANU64629.1"/>
    </source>
</evidence>
<proteinExistence type="predicted"/>
<dbReference type="OrthoDB" id="1092191at2"/>
<dbReference type="GeneID" id="65537883"/>
<organism evidence="1 2">
    <name type="scientific">Muribaculum intestinale</name>
    <dbReference type="NCBI Taxonomy" id="1796646"/>
    <lineage>
        <taxon>Bacteria</taxon>
        <taxon>Pseudomonadati</taxon>
        <taxon>Bacteroidota</taxon>
        <taxon>Bacteroidia</taxon>
        <taxon>Bacteroidales</taxon>
        <taxon>Muribaculaceae</taxon>
        <taxon>Muribaculum</taxon>
    </lineage>
</organism>
<dbReference type="KEGG" id="pary:A4V02_13460"/>
<dbReference type="EMBL" id="CP015402">
    <property type="protein sequence ID" value="ANU64629.1"/>
    <property type="molecule type" value="Genomic_DNA"/>
</dbReference>
<accession>A0A1Z2XFQ2</accession>
<sequence>MKHLYYNVSFNESKKVGILSKPKDWQPFPIERSGVPVENIDKLILTLKNGKYADFMFSVGCAYFLSPRLKELFEHYVADSTLIEFYPVPVVSEQYGDRTYYLLHFTRWCDVRNEQMTSFMPRSKYPARMVLDYNKVCNLTIFNSDSYNISFLMRDEVRRAIKREKMHIGIAFDPVECSGVPEELQKKGYACANPRKPIWKCLSFPKGKIW</sequence>
<evidence type="ECO:0000313" key="2">
    <source>
        <dbReference type="Proteomes" id="UP000186351"/>
    </source>
</evidence>
<protein>
    <submittedName>
        <fullName evidence="1">Uncharacterized protein</fullName>
    </submittedName>
</protein>
<accession>A0A1B1SCU4</accession>
<dbReference type="Proteomes" id="UP000186351">
    <property type="component" value="Chromosome"/>
</dbReference>
<name>A0A1B1SCU4_9BACT</name>
<reference evidence="2" key="1">
    <citation type="submission" date="2016-04" db="EMBL/GenBank/DDBJ databases">
        <title>Complete Genome Sequences of Twelve Strains of a Stable Defined Moderately Diverse Mouse Microbiota 2 (sDMDMm2).</title>
        <authorList>
            <person name="Uchimura Y."/>
            <person name="Wyss M."/>
            <person name="Brugiroux S."/>
            <person name="Limenitakis J.P."/>
            <person name="Stecher B."/>
            <person name="McCoy K.D."/>
            <person name="Macpherson A.J."/>
        </authorList>
    </citation>
    <scope>NUCLEOTIDE SEQUENCE [LARGE SCALE GENOMIC DNA]</scope>
    <source>
        <strain evidence="2">YL27</strain>
    </source>
</reference>
<gene>
    <name evidence="1" type="ORF">A4V02_13460</name>
</gene>
<dbReference type="RefSeq" id="WP_068961904.1">
    <property type="nucleotide sequence ID" value="NZ_CAJTAP010000034.1"/>
</dbReference>
<dbReference type="AlphaFoldDB" id="A0A1B1SCU4"/>